<proteinExistence type="predicted"/>
<name>A0A5N6QZS7_9ROSI</name>
<dbReference type="Proteomes" id="UP000327013">
    <property type="component" value="Chromosome 3"/>
</dbReference>
<accession>A0A5N6QZS7</accession>
<reference evidence="1 2" key="1">
    <citation type="submission" date="2019-06" db="EMBL/GenBank/DDBJ databases">
        <title>A chromosomal-level reference genome of Carpinus fangiana (Coryloideae, Betulaceae).</title>
        <authorList>
            <person name="Yang X."/>
            <person name="Wang Z."/>
            <person name="Zhang L."/>
            <person name="Hao G."/>
            <person name="Liu J."/>
            <person name="Yang Y."/>
        </authorList>
    </citation>
    <scope>NUCLEOTIDE SEQUENCE [LARGE SCALE GENOMIC DNA]</scope>
    <source>
        <strain evidence="1">Cfa_2016G</strain>
        <tissue evidence="1">Leaf</tissue>
    </source>
</reference>
<dbReference type="AlphaFoldDB" id="A0A5N6QZS7"/>
<evidence type="ECO:0000313" key="2">
    <source>
        <dbReference type="Proteomes" id="UP000327013"/>
    </source>
</evidence>
<protein>
    <submittedName>
        <fullName evidence="1">Uncharacterized protein</fullName>
    </submittedName>
</protein>
<evidence type="ECO:0000313" key="1">
    <source>
        <dbReference type="EMBL" id="KAE8023053.1"/>
    </source>
</evidence>
<sequence>MAGWVCWLLDEVNTSKLLLIRGSSSAAEITTGAWGLWGFDMVDKFIVACAIMSAASVIHRKFFVECSPDLHGAGKKISEETVKEKKV</sequence>
<keyword evidence="2" id="KW-1185">Reference proteome</keyword>
<organism evidence="1 2">
    <name type="scientific">Carpinus fangiana</name>
    <dbReference type="NCBI Taxonomy" id="176857"/>
    <lineage>
        <taxon>Eukaryota</taxon>
        <taxon>Viridiplantae</taxon>
        <taxon>Streptophyta</taxon>
        <taxon>Embryophyta</taxon>
        <taxon>Tracheophyta</taxon>
        <taxon>Spermatophyta</taxon>
        <taxon>Magnoliopsida</taxon>
        <taxon>eudicotyledons</taxon>
        <taxon>Gunneridae</taxon>
        <taxon>Pentapetalae</taxon>
        <taxon>rosids</taxon>
        <taxon>fabids</taxon>
        <taxon>Fagales</taxon>
        <taxon>Betulaceae</taxon>
        <taxon>Carpinus</taxon>
    </lineage>
</organism>
<gene>
    <name evidence="1" type="ORF">FH972_008805</name>
</gene>
<dbReference type="EMBL" id="CM017323">
    <property type="protein sequence ID" value="KAE8023053.1"/>
    <property type="molecule type" value="Genomic_DNA"/>
</dbReference>